<evidence type="ECO:0000259" key="3">
    <source>
        <dbReference type="PROSITE" id="PS50801"/>
    </source>
</evidence>
<proteinExistence type="inferred from homology"/>
<evidence type="ECO:0000313" key="5">
    <source>
        <dbReference type="Proteomes" id="UP000479526"/>
    </source>
</evidence>
<feature type="domain" description="STAS" evidence="3">
    <location>
        <begin position="1"/>
        <end position="99"/>
    </location>
</feature>
<dbReference type="PROSITE" id="PS50801">
    <property type="entry name" value="STAS"/>
    <property type="match status" value="1"/>
</dbReference>
<dbReference type="GO" id="GO:0043856">
    <property type="term" value="F:anti-sigma factor antagonist activity"/>
    <property type="evidence" value="ECO:0007669"/>
    <property type="project" value="InterPro"/>
</dbReference>
<sequence length="99" mass="10164">MTVMDATAPTVLHLAGDIDIFTTAALRRRILAAVDAGAGPLVLDMSAVNFCGAGGLGVLLHAQRRATAKGVTMTLTGVSPRLARLLEITGLGDRLPSIV</sequence>
<evidence type="ECO:0000313" key="4">
    <source>
        <dbReference type="EMBL" id="NAS20260.1"/>
    </source>
</evidence>
<dbReference type="RefSeq" id="WP_161477787.1">
    <property type="nucleotide sequence ID" value="NZ_WXEW01000001.1"/>
</dbReference>
<dbReference type="PANTHER" id="PTHR33495:SF2">
    <property type="entry name" value="ANTI-SIGMA FACTOR ANTAGONIST TM_1081-RELATED"/>
    <property type="match status" value="1"/>
</dbReference>
<dbReference type="InterPro" id="IPR036513">
    <property type="entry name" value="STAS_dom_sf"/>
</dbReference>
<dbReference type="Pfam" id="PF13466">
    <property type="entry name" value="STAS_2"/>
    <property type="match status" value="1"/>
</dbReference>
<dbReference type="InterPro" id="IPR003658">
    <property type="entry name" value="Anti-sigma_ant"/>
</dbReference>
<evidence type="ECO:0000256" key="2">
    <source>
        <dbReference type="RuleBase" id="RU003749"/>
    </source>
</evidence>
<accession>A0A7C9J0L9</accession>
<comment type="caution">
    <text evidence="4">The sequence shown here is derived from an EMBL/GenBank/DDBJ whole genome shotgun (WGS) entry which is preliminary data.</text>
</comment>
<dbReference type="InterPro" id="IPR058548">
    <property type="entry name" value="MlaB-like_STAS"/>
</dbReference>
<dbReference type="Proteomes" id="UP000479526">
    <property type="component" value="Unassembled WGS sequence"/>
</dbReference>
<protein>
    <recommendedName>
        <fullName evidence="2">Anti-sigma factor antagonist</fullName>
    </recommendedName>
</protein>
<organism evidence="4 5">
    <name type="scientific">Herbidospora solisilvae</name>
    <dbReference type="NCBI Taxonomy" id="2696284"/>
    <lineage>
        <taxon>Bacteria</taxon>
        <taxon>Bacillati</taxon>
        <taxon>Actinomycetota</taxon>
        <taxon>Actinomycetes</taxon>
        <taxon>Streptosporangiales</taxon>
        <taxon>Streptosporangiaceae</taxon>
        <taxon>Herbidospora</taxon>
    </lineage>
</organism>
<dbReference type="NCBIfam" id="TIGR00377">
    <property type="entry name" value="ant_ant_sig"/>
    <property type="match status" value="1"/>
</dbReference>
<comment type="similarity">
    <text evidence="1 2">Belongs to the anti-sigma-factor antagonist family.</text>
</comment>
<dbReference type="SUPFAM" id="SSF52091">
    <property type="entry name" value="SpoIIaa-like"/>
    <property type="match status" value="1"/>
</dbReference>
<name>A0A7C9J0L9_9ACTN</name>
<dbReference type="PANTHER" id="PTHR33495">
    <property type="entry name" value="ANTI-SIGMA FACTOR ANTAGONIST TM_1081-RELATED-RELATED"/>
    <property type="match status" value="1"/>
</dbReference>
<keyword evidence="5" id="KW-1185">Reference proteome</keyword>
<evidence type="ECO:0000256" key="1">
    <source>
        <dbReference type="ARBA" id="ARBA00009013"/>
    </source>
</evidence>
<dbReference type="AlphaFoldDB" id="A0A7C9J0L9"/>
<dbReference type="CDD" id="cd07043">
    <property type="entry name" value="STAS_anti-anti-sigma_factors"/>
    <property type="match status" value="1"/>
</dbReference>
<dbReference type="InterPro" id="IPR002645">
    <property type="entry name" value="STAS_dom"/>
</dbReference>
<gene>
    <name evidence="4" type="ORF">GT755_01020</name>
</gene>
<reference evidence="4 5" key="1">
    <citation type="submission" date="2020-01" db="EMBL/GenBank/DDBJ databases">
        <title>Herbidospora sp. NEAU-GS84 nov., a novel actinomycete isolated from soil.</title>
        <authorList>
            <person name="Han L."/>
        </authorList>
    </citation>
    <scope>NUCLEOTIDE SEQUENCE [LARGE SCALE GENOMIC DNA]</scope>
    <source>
        <strain evidence="4 5">NEAU-GS84</strain>
    </source>
</reference>
<dbReference type="Gene3D" id="3.30.750.24">
    <property type="entry name" value="STAS domain"/>
    <property type="match status" value="1"/>
</dbReference>
<dbReference type="EMBL" id="WXEW01000001">
    <property type="protein sequence ID" value="NAS20260.1"/>
    <property type="molecule type" value="Genomic_DNA"/>
</dbReference>